<evidence type="ECO:0000313" key="2">
    <source>
        <dbReference type="EMBL" id="MDQ0164723.1"/>
    </source>
</evidence>
<evidence type="ECO:0000313" key="3">
    <source>
        <dbReference type="Proteomes" id="UP001235840"/>
    </source>
</evidence>
<keyword evidence="3" id="KW-1185">Reference proteome</keyword>
<proteinExistence type="predicted"/>
<dbReference type="RefSeq" id="WP_307390763.1">
    <property type="nucleotide sequence ID" value="NZ_BAAADK010000018.1"/>
</dbReference>
<feature type="transmembrane region" description="Helical" evidence="1">
    <location>
        <begin position="17"/>
        <end position="35"/>
    </location>
</feature>
<sequence length="63" mass="7366">MFFKKDILLFWRDKKNILFLIAAPFIMILILGFSMRGMMETSTAIEQIRAAVVIEDQEVEGRE</sequence>
<evidence type="ECO:0000256" key="1">
    <source>
        <dbReference type="SAM" id="Phobius"/>
    </source>
</evidence>
<keyword evidence="1" id="KW-0812">Transmembrane</keyword>
<accession>A0ABT9VUQ4</accession>
<organism evidence="2 3">
    <name type="scientific">Caldalkalibacillus horti</name>
    <dbReference type="NCBI Taxonomy" id="77523"/>
    <lineage>
        <taxon>Bacteria</taxon>
        <taxon>Bacillati</taxon>
        <taxon>Bacillota</taxon>
        <taxon>Bacilli</taxon>
        <taxon>Bacillales</taxon>
        <taxon>Bacillaceae</taxon>
        <taxon>Caldalkalibacillus</taxon>
    </lineage>
</organism>
<keyword evidence="1" id="KW-0472">Membrane</keyword>
<keyword evidence="1" id="KW-1133">Transmembrane helix</keyword>
<protein>
    <submittedName>
        <fullName evidence="2">ABC-type Na+ efflux pump permease subunit</fullName>
    </submittedName>
</protein>
<name>A0ABT9VUQ4_9BACI</name>
<comment type="caution">
    <text evidence="2">The sequence shown here is derived from an EMBL/GenBank/DDBJ whole genome shotgun (WGS) entry which is preliminary data.</text>
</comment>
<reference evidence="2 3" key="1">
    <citation type="submission" date="2023-07" db="EMBL/GenBank/DDBJ databases">
        <title>Genomic Encyclopedia of Type Strains, Phase IV (KMG-IV): sequencing the most valuable type-strain genomes for metagenomic binning, comparative biology and taxonomic classification.</title>
        <authorList>
            <person name="Goeker M."/>
        </authorList>
    </citation>
    <scope>NUCLEOTIDE SEQUENCE [LARGE SCALE GENOMIC DNA]</scope>
    <source>
        <strain evidence="2 3">DSM 12751</strain>
    </source>
</reference>
<gene>
    <name evidence="2" type="ORF">J2S11_000623</name>
</gene>
<dbReference type="Proteomes" id="UP001235840">
    <property type="component" value="Unassembled WGS sequence"/>
</dbReference>
<dbReference type="EMBL" id="JAUSTY010000002">
    <property type="protein sequence ID" value="MDQ0164723.1"/>
    <property type="molecule type" value="Genomic_DNA"/>
</dbReference>